<dbReference type="EMBL" id="BFEA01000371">
    <property type="protein sequence ID" value="GBG81347.1"/>
    <property type="molecule type" value="Genomic_DNA"/>
</dbReference>
<gene>
    <name evidence="1" type="ORF">CBR_g32020</name>
</gene>
<proteinExistence type="predicted"/>
<sequence>MAATLAWREIIRGDAVNCFEQVHIRDVWLDRNQEAFGEEITRRTTRVYSVDVNDLPAVNLDVALGYAGDLLSHVLIWVTKLADDIPDDWSMLQHDIVGDIVLKSVEYLALEHAERPDMGAFYHIFLDWPLVGRGYLHGEIRL</sequence>
<reference evidence="1 2" key="1">
    <citation type="journal article" date="2018" name="Cell">
        <title>The Chara Genome: Secondary Complexity and Implications for Plant Terrestrialization.</title>
        <authorList>
            <person name="Nishiyama T."/>
            <person name="Sakayama H."/>
            <person name="Vries J.D."/>
            <person name="Buschmann H."/>
            <person name="Saint-Marcoux D."/>
            <person name="Ullrich K.K."/>
            <person name="Haas F.B."/>
            <person name="Vanderstraeten L."/>
            <person name="Becker D."/>
            <person name="Lang D."/>
            <person name="Vosolsobe S."/>
            <person name="Rombauts S."/>
            <person name="Wilhelmsson P.K.I."/>
            <person name="Janitza P."/>
            <person name="Kern R."/>
            <person name="Heyl A."/>
            <person name="Rumpler F."/>
            <person name="Villalobos L.I.A.C."/>
            <person name="Clay J.M."/>
            <person name="Skokan R."/>
            <person name="Toyoda A."/>
            <person name="Suzuki Y."/>
            <person name="Kagoshima H."/>
            <person name="Schijlen E."/>
            <person name="Tajeshwar N."/>
            <person name="Catarino B."/>
            <person name="Hetherington A.J."/>
            <person name="Saltykova A."/>
            <person name="Bonnot C."/>
            <person name="Breuninger H."/>
            <person name="Symeonidi A."/>
            <person name="Radhakrishnan G.V."/>
            <person name="Van Nieuwerburgh F."/>
            <person name="Deforce D."/>
            <person name="Chang C."/>
            <person name="Karol K.G."/>
            <person name="Hedrich R."/>
            <person name="Ulvskov P."/>
            <person name="Glockner G."/>
            <person name="Delwiche C.F."/>
            <person name="Petrasek J."/>
            <person name="Van de Peer Y."/>
            <person name="Friml J."/>
            <person name="Beilby M."/>
            <person name="Dolan L."/>
            <person name="Kohara Y."/>
            <person name="Sugano S."/>
            <person name="Fujiyama A."/>
            <person name="Delaux P.-M."/>
            <person name="Quint M."/>
            <person name="TheiBen G."/>
            <person name="Hagemann M."/>
            <person name="Harholt J."/>
            <person name="Dunand C."/>
            <person name="Zachgo S."/>
            <person name="Langdale J."/>
            <person name="Maumus F."/>
            <person name="Straeten D.V.D."/>
            <person name="Gould S.B."/>
            <person name="Rensing S.A."/>
        </authorList>
    </citation>
    <scope>NUCLEOTIDE SEQUENCE [LARGE SCALE GENOMIC DNA]</scope>
    <source>
        <strain evidence="1 2">S276</strain>
    </source>
</reference>
<dbReference type="AlphaFoldDB" id="A0A388LGF7"/>
<keyword evidence="2" id="KW-1185">Reference proteome</keyword>
<dbReference type="Proteomes" id="UP000265515">
    <property type="component" value="Unassembled WGS sequence"/>
</dbReference>
<evidence type="ECO:0000313" key="1">
    <source>
        <dbReference type="EMBL" id="GBG81347.1"/>
    </source>
</evidence>
<dbReference type="Gramene" id="GBG81347">
    <property type="protein sequence ID" value="GBG81347"/>
    <property type="gene ID" value="CBR_g32020"/>
</dbReference>
<evidence type="ECO:0000313" key="2">
    <source>
        <dbReference type="Proteomes" id="UP000265515"/>
    </source>
</evidence>
<accession>A0A388LGF7</accession>
<organism evidence="1 2">
    <name type="scientific">Chara braunii</name>
    <name type="common">Braun's stonewort</name>
    <dbReference type="NCBI Taxonomy" id="69332"/>
    <lineage>
        <taxon>Eukaryota</taxon>
        <taxon>Viridiplantae</taxon>
        <taxon>Streptophyta</taxon>
        <taxon>Charophyceae</taxon>
        <taxon>Charales</taxon>
        <taxon>Characeae</taxon>
        <taxon>Chara</taxon>
    </lineage>
</organism>
<protein>
    <submittedName>
        <fullName evidence="1">Uncharacterized protein</fullName>
    </submittedName>
</protein>
<comment type="caution">
    <text evidence="1">The sequence shown here is derived from an EMBL/GenBank/DDBJ whole genome shotgun (WGS) entry which is preliminary data.</text>
</comment>
<name>A0A388LGF7_CHABU</name>